<dbReference type="GO" id="GO:0005829">
    <property type="term" value="C:cytosol"/>
    <property type="evidence" value="ECO:0007669"/>
    <property type="project" value="TreeGrafter"/>
</dbReference>
<sequence length="285" mass="30938">MQQVSRNKTFGGDIIKYEFVSKSLGGLTTQMNVFIPPNASDSAKVPVLYYLAGLSSTEDNGAQKGNFFASAAQEGIAIVFPDTSPRGANIPGEDDAYDFGTSAGFYLNSTKAPWSEHYRMFDLVTKEIPEVLVTSSLPIDVKRASIMGHSMGGHGALVSYLKTAEGTYRSASAFAPISHPTQSPWGTKAFDGYLSGGVEEGKAWDASLLLAKRSAKATHIYVDCGTADQFYQSGQIQPERLVEAAKEAGVQDSVLLNMREGYDHSYFFVSTFGADHVRWHAKFLQ</sequence>
<dbReference type="EMBL" id="KZ454995">
    <property type="protein sequence ID" value="PKI82441.1"/>
    <property type="molecule type" value="Genomic_DNA"/>
</dbReference>
<keyword evidence="5 9" id="KW-0378">Hydrolase</keyword>
<proteinExistence type="inferred from homology"/>
<comment type="catalytic activity">
    <reaction evidence="6">
        <text>a diacylglycerol + H2O = a monoacylglycerol + a fatty acid + H(+)</text>
        <dbReference type="Rhea" id="RHEA:32731"/>
        <dbReference type="ChEBI" id="CHEBI:15377"/>
        <dbReference type="ChEBI" id="CHEBI:15378"/>
        <dbReference type="ChEBI" id="CHEBI:17408"/>
        <dbReference type="ChEBI" id="CHEBI:18035"/>
        <dbReference type="ChEBI" id="CHEBI:28868"/>
    </reaction>
</comment>
<keyword evidence="4 9" id="KW-0719">Serine esterase</keyword>
<dbReference type="SUPFAM" id="SSF53474">
    <property type="entry name" value="alpha/beta-Hydrolases"/>
    <property type="match status" value="1"/>
</dbReference>
<dbReference type="Proteomes" id="UP000232875">
    <property type="component" value="Unassembled WGS sequence"/>
</dbReference>
<dbReference type="STRING" id="2020962.A0A2N1J7B6"/>
<dbReference type="NCBIfam" id="TIGR02821">
    <property type="entry name" value="fghA_ester_D"/>
    <property type="match status" value="1"/>
</dbReference>
<evidence type="ECO:0000256" key="8">
    <source>
        <dbReference type="PIRSR" id="PIRSR614186-1"/>
    </source>
</evidence>
<feature type="active site" description="Charge relay system" evidence="8">
    <location>
        <position position="264"/>
    </location>
</feature>
<comment type="catalytic activity">
    <reaction evidence="9">
        <text>S-formylglutathione + H2O = formate + glutathione + H(+)</text>
        <dbReference type="Rhea" id="RHEA:14961"/>
        <dbReference type="ChEBI" id="CHEBI:15377"/>
        <dbReference type="ChEBI" id="CHEBI:15378"/>
        <dbReference type="ChEBI" id="CHEBI:15740"/>
        <dbReference type="ChEBI" id="CHEBI:57688"/>
        <dbReference type="ChEBI" id="CHEBI:57925"/>
        <dbReference type="EC" id="3.1.2.12"/>
    </reaction>
</comment>
<comment type="catalytic activity">
    <reaction evidence="7">
        <text>a monoacylglycerol + H2O = glycerol + a fatty acid + H(+)</text>
        <dbReference type="Rhea" id="RHEA:15245"/>
        <dbReference type="ChEBI" id="CHEBI:15377"/>
        <dbReference type="ChEBI" id="CHEBI:15378"/>
        <dbReference type="ChEBI" id="CHEBI:17408"/>
        <dbReference type="ChEBI" id="CHEBI:17754"/>
        <dbReference type="ChEBI" id="CHEBI:28868"/>
    </reaction>
</comment>
<keyword evidence="9" id="KW-0963">Cytoplasm</keyword>
<dbReference type="GO" id="GO:0120516">
    <property type="term" value="F:diacylglycerol lipase activity"/>
    <property type="evidence" value="ECO:0007669"/>
    <property type="project" value="RHEA"/>
</dbReference>
<comment type="function">
    <text evidence="9">Serine hydrolase involved in the detoxification of formaldehyde.</text>
</comment>
<dbReference type="AlphaFoldDB" id="A0A2N1J7B6"/>
<dbReference type="OrthoDB" id="420518at2759"/>
<keyword evidence="11" id="KW-1185">Reference proteome</keyword>
<dbReference type="InterPro" id="IPR014186">
    <property type="entry name" value="S-formylglutathione_hydrol"/>
</dbReference>
<dbReference type="PANTHER" id="PTHR10061">
    <property type="entry name" value="S-FORMYLGLUTATHIONE HYDROLASE"/>
    <property type="match status" value="1"/>
</dbReference>
<protein>
    <recommendedName>
        <fullName evidence="3 9">S-formylglutathione hydrolase</fullName>
        <ecNumber evidence="2 9">3.1.2.12</ecNumber>
    </recommendedName>
</protein>
<name>A0A2N1J7B6_9BASI</name>
<evidence type="ECO:0000256" key="2">
    <source>
        <dbReference type="ARBA" id="ARBA00012479"/>
    </source>
</evidence>
<evidence type="ECO:0000313" key="10">
    <source>
        <dbReference type="EMBL" id="PKI82441.1"/>
    </source>
</evidence>
<evidence type="ECO:0000256" key="6">
    <source>
        <dbReference type="ARBA" id="ARBA00047591"/>
    </source>
</evidence>
<feature type="active site" description="Charge relay system" evidence="8">
    <location>
        <position position="150"/>
    </location>
</feature>
<evidence type="ECO:0000256" key="3">
    <source>
        <dbReference type="ARBA" id="ARBA00016774"/>
    </source>
</evidence>
<evidence type="ECO:0000256" key="1">
    <source>
        <dbReference type="ARBA" id="ARBA00005622"/>
    </source>
</evidence>
<evidence type="ECO:0000256" key="4">
    <source>
        <dbReference type="ARBA" id="ARBA00022487"/>
    </source>
</evidence>
<comment type="similarity">
    <text evidence="1 9">Belongs to the esterase D family.</text>
</comment>
<evidence type="ECO:0000313" key="11">
    <source>
        <dbReference type="Proteomes" id="UP000232875"/>
    </source>
</evidence>
<reference evidence="10 11" key="1">
    <citation type="submission" date="2017-10" db="EMBL/GenBank/DDBJ databases">
        <title>A novel species of cold-tolerant Malassezia isolated from bats.</title>
        <authorList>
            <person name="Lorch J.M."/>
            <person name="Palmer J.M."/>
            <person name="Vanderwolf K.J."/>
            <person name="Schmidt K.Z."/>
            <person name="Verant M.L."/>
            <person name="Weller T.J."/>
            <person name="Blehert D.S."/>
        </authorList>
    </citation>
    <scope>NUCLEOTIDE SEQUENCE [LARGE SCALE GENOMIC DNA]</scope>
    <source>
        <strain evidence="10 11">NWHC:44797-103</strain>
    </source>
</reference>
<evidence type="ECO:0000256" key="7">
    <source>
        <dbReference type="ARBA" id="ARBA00048461"/>
    </source>
</evidence>
<dbReference type="Pfam" id="PF00756">
    <property type="entry name" value="Esterase"/>
    <property type="match status" value="1"/>
</dbReference>
<dbReference type="GO" id="GO:0018738">
    <property type="term" value="F:S-formylglutathione hydrolase activity"/>
    <property type="evidence" value="ECO:0007669"/>
    <property type="project" value="UniProtKB-EC"/>
</dbReference>
<gene>
    <name evidence="10" type="ORF">MVES_003624</name>
</gene>
<evidence type="ECO:0000256" key="5">
    <source>
        <dbReference type="ARBA" id="ARBA00022801"/>
    </source>
</evidence>
<dbReference type="Gene3D" id="3.40.50.1820">
    <property type="entry name" value="alpha/beta hydrolase"/>
    <property type="match status" value="1"/>
</dbReference>
<evidence type="ECO:0000256" key="9">
    <source>
        <dbReference type="RuleBase" id="RU363068"/>
    </source>
</evidence>
<feature type="active site" description="Charge relay system" evidence="8">
    <location>
        <position position="228"/>
    </location>
</feature>
<dbReference type="GO" id="GO:0047372">
    <property type="term" value="F:monoacylglycerol lipase activity"/>
    <property type="evidence" value="ECO:0007669"/>
    <property type="project" value="RHEA"/>
</dbReference>
<organism evidence="10 11">
    <name type="scientific">Malassezia vespertilionis</name>
    <dbReference type="NCBI Taxonomy" id="2020962"/>
    <lineage>
        <taxon>Eukaryota</taxon>
        <taxon>Fungi</taxon>
        <taxon>Dikarya</taxon>
        <taxon>Basidiomycota</taxon>
        <taxon>Ustilaginomycotina</taxon>
        <taxon>Malasseziomycetes</taxon>
        <taxon>Malasseziales</taxon>
        <taxon>Malasseziaceae</taxon>
        <taxon>Malassezia</taxon>
    </lineage>
</organism>
<dbReference type="EC" id="3.1.2.12" evidence="2 9"/>
<dbReference type="InterPro" id="IPR000801">
    <property type="entry name" value="Esterase-like"/>
</dbReference>
<dbReference type="GO" id="GO:0046294">
    <property type="term" value="P:formaldehyde catabolic process"/>
    <property type="evidence" value="ECO:0007669"/>
    <property type="project" value="InterPro"/>
</dbReference>
<comment type="subcellular location">
    <subcellularLocation>
        <location evidence="9">Cytoplasm</location>
    </subcellularLocation>
</comment>
<accession>A0A2N1J7B6</accession>
<dbReference type="InterPro" id="IPR029058">
    <property type="entry name" value="AB_hydrolase_fold"/>
</dbReference>
<dbReference type="PANTHER" id="PTHR10061:SF0">
    <property type="entry name" value="S-FORMYLGLUTATHIONE HYDROLASE"/>
    <property type="match status" value="1"/>
</dbReference>